<name>A0A2S5B1Y2_9BASI</name>
<dbReference type="EMBL" id="PJQD01000097">
    <property type="protein sequence ID" value="POY70787.1"/>
    <property type="molecule type" value="Genomic_DNA"/>
</dbReference>
<dbReference type="PROSITE" id="PS51880">
    <property type="entry name" value="TGS"/>
    <property type="match status" value="1"/>
</dbReference>
<dbReference type="PROSITE" id="PS51710">
    <property type="entry name" value="G_OBG"/>
    <property type="match status" value="1"/>
</dbReference>
<dbReference type="Gene3D" id="6.10.140.1070">
    <property type="match status" value="2"/>
</dbReference>
<dbReference type="InterPro" id="IPR006074">
    <property type="entry name" value="GTP1-OBG_CS"/>
</dbReference>
<comment type="caution">
    <text evidence="5">The sequence shown here is derived from an EMBL/GenBank/DDBJ whole genome shotgun (WGS) entry which is preliminary data.</text>
</comment>
<evidence type="ECO:0000259" key="3">
    <source>
        <dbReference type="PROSITE" id="PS51710"/>
    </source>
</evidence>
<dbReference type="PANTHER" id="PTHR43127">
    <property type="entry name" value="DEVELOPMENTALLY-REGULATED GTP-BINDING PROTEIN 2"/>
    <property type="match status" value="1"/>
</dbReference>
<proteinExistence type="predicted"/>
<dbReference type="InterPro" id="IPR005225">
    <property type="entry name" value="Small_GTP-bd"/>
</dbReference>
<dbReference type="InterPro" id="IPR027417">
    <property type="entry name" value="P-loop_NTPase"/>
</dbReference>
<sequence>MGVLEKIKDIEAEMARTQKNKATEYHLGLLKAKLARYRAELLEGASGGASKAGAGFDVAKAGFGRAVLIGFPSVGKSTLLSKVTSTESAAAAYAFTTLVAVPGVMEIEGAKIQLLDLPGIIEGAASGRGRGRQVVAVAKTADLVVIMLDVTKGDEQRQQLEHELEEIGIRLNRQPPDVVFKQKTAGGITINCTVNLTKTDERTIRGILQAYKIHNADVMIREDITSDDLIDTILGNRKYVPCLYVYNKIDSISLEEVDRLAREPHTVVISCELDLNLEVLKKRIWQKMGFNRIYTKKRGAEPDLMDPLIIKKTEASMEAVCDSIHRGIKHKFKYAVVWGKSSKFNPQGQRVGLTHKVAQDDVVSIVTKV</sequence>
<evidence type="ECO:0000256" key="2">
    <source>
        <dbReference type="ARBA" id="ARBA00023134"/>
    </source>
</evidence>
<evidence type="ECO:0000313" key="6">
    <source>
        <dbReference type="Proteomes" id="UP000237144"/>
    </source>
</evidence>
<dbReference type="NCBIfam" id="TIGR00231">
    <property type="entry name" value="small_GTP"/>
    <property type="match status" value="1"/>
</dbReference>
<dbReference type="AlphaFoldDB" id="A0A2S5B1Y2"/>
<reference evidence="5 6" key="1">
    <citation type="journal article" date="2018" name="Front. Microbiol.">
        <title>Prospects for Fungal Bioremediation of Acidic Radioactive Waste Sites: Characterization and Genome Sequence of Rhodotorula taiwanensis MD1149.</title>
        <authorList>
            <person name="Tkavc R."/>
            <person name="Matrosova V.Y."/>
            <person name="Grichenko O.E."/>
            <person name="Gostincar C."/>
            <person name="Volpe R.P."/>
            <person name="Klimenkova P."/>
            <person name="Gaidamakova E.K."/>
            <person name="Zhou C.E."/>
            <person name="Stewart B.J."/>
            <person name="Lyman M.G."/>
            <person name="Malfatti S.A."/>
            <person name="Rubinfeld B."/>
            <person name="Courtot M."/>
            <person name="Singh J."/>
            <person name="Dalgard C.L."/>
            <person name="Hamilton T."/>
            <person name="Frey K.G."/>
            <person name="Gunde-Cimerman N."/>
            <person name="Dugan L."/>
            <person name="Daly M.J."/>
        </authorList>
    </citation>
    <scope>NUCLEOTIDE SEQUENCE [LARGE SCALE GENOMIC DNA]</scope>
    <source>
        <strain evidence="5 6">MD1149</strain>
    </source>
</reference>
<gene>
    <name evidence="5" type="ORF">BMF94_6199</name>
</gene>
<evidence type="ECO:0008006" key="7">
    <source>
        <dbReference type="Google" id="ProtNLM"/>
    </source>
</evidence>
<dbReference type="FunFam" id="3.10.20.30:FF:000003">
    <property type="entry name" value="Developmentally-regulated GTP-binding protein 1"/>
    <property type="match status" value="1"/>
</dbReference>
<dbReference type="PROSITE" id="PS00905">
    <property type="entry name" value="GTP1_OBG"/>
    <property type="match status" value="1"/>
</dbReference>
<dbReference type="Proteomes" id="UP000237144">
    <property type="component" value="Unassembled WGS sequence"/>
</dbReference>
<dbReference type="InterPro" id="IPR004095">
    <property type="entry name" value="TGS"/>
</dbReference>
<dbReference type="FunFam" id="3.40.50.300:FF:001436">
    <property type="entry name" value="Developmentally-regulated GTP-binding protein"/>
    <property type="match status" value="1"/>
</dbReference>
<dbReference type="InterPro" id="IPR006073">
    <property type="entry name" value="GTP-bd"/>
</dbReference>
<dbReference type="PRINTS" id="PR00326">
    <property type="entry name" value="GTP1OBG"/>
</dbReference>
<dbReference type="CDD" id="cd01896">
    <property type="entry name" value="DRG"/>
    <property type="match status" value="1"/>
</dbReference>
<keyword evidence="1" id="KW-0547">Nucleotide-binding</keyword>
<evidence type="ECO:0000256" key="1">
    <source>
        <dbReference type="ARBA" id="ARBA00022741"/>
    </source>
</evidence>
<dbReference type="InterPro" id="IPR045001">
    <property type="entry name" value="DRG"/>
</dbReference>
<dbReference type="STRING" id="741276.A0A2S5B1Y2"/>
<dbReference type="GO" id="GO:0003924">
    <property type="term" value="F:GTPase activity"/>
    <property type="evidence" value="ECO:0007669"/>
    <property type="project" value="InterPro"/>
</dbReference>
<dbReference type="Pfam" id="PF01926">
    <property type="entry name" value="MMR_HSR1"/>
    <property type="match status" value="1"/>
</dbReference>
<dbReference type="GO" id="GO:0005525">
    <property type="term" value="F:GTP binding"/>
    <property type="evidence" value="ECO:0007669"/>
    <property type="project" value="UniProtKB-KW"/>
</dbReference>
<keyword evidence="6" id="KW-1185">Reference proteome</keyword>
<dbReference type="InterPro" id="IPR031662">
    <property type="entry name" value="GTP-binding_2"/>
</dbReference>
<dbReference type="Pfam" id="PF16897">
    <property type="entry name" value="MMR_HSR1_Xtn"/>
    <property type="match status" value="1"/>
</dbReference>
<feature type="domain" description="OBG-type G" evidence="3">
    <location>
        <begin position="64"/>
        <end position="289"/>
    </location>
</feature>
<dbReference type="InterPro" id="IPR012675">
    <property type="entry name" value="Beta-grasp_dom_sf"/>
</dbReference>
<dbReference type="OrthoDB" id="603at2759"/>
<keyword evidence="2" id="KW-0342">GTP-binding</keyword>
<accession>A0A2S5B1Y2</accession>
<dbReference type="SUPFAM" id="SSF52540">
    <property type="entry name" value="P-loop containing nucleoside triphosphate hydrolases"/>
    <property type="match status" value="1"/>
</dbReference>
<feature type="domain" description="TGS" evidence="4">
    <location>
        <begin position="289"/>
        <end position="367"/>
    </location>
</feature>
<dbReference type="Pfam" id="PF02824">
    <property type="entry name" value="TGS"/>
    <property type="match status" value="1"/>
</dbReference>
<protein>
    <recommendedName>
        <fullName evidence="7">OBG-type G domain-containing protein</fullName>
    </recommendedName>
</protein>
<dbReference type="InterPro" id="IPR012676">
    <property type="entry name" value="TGS-like"/>
</dbReference>
<dbReference type="SUPFAM" id="SSF81271">
    <property type="entry name" value="TGS-like"/>
    <property type="match status" value="1"/>
</dbReference>
<dbReference type="GO" id="GO:1903833">
    <property type="term" value="P:positive regulation of cellular response to amino acid starvation"/>
    <property type="evidence" value="ECO:0007669"/>
    <property type="project" value="UniProtKB-ARBA"/>
</dbReference>
<organism evidence="5 6">
    <name type="scientific">Rhodotorula taiwanensis</name>
    <dbReference type="NCBI Taxonomy" id="741276"/>
    <lineage>
        <taxon>Eukaryota</taxon>
        <taxon>Fungi</taxon>
        <taxon>Dikarya</taxon>
        <taxon>Basidiomycota</taxon>
        <taxon>Pucciniomycotina</taxon>
        <taxon>Microbotryomycetes</taxon>
        <taxon>Sporidiobolales</taxon>
        <taxon>Sporidiobolaceae</taxon>
        <taxon>Rhodotorula</taxon>
    </lineage>
</organism>
<evidence type="ECO:0000259" key="4">
    <source>
        <dbReference type="PROSITE" id="PS51880"/>
    </source>
</evidence>
<dbReference type="Gene3D" id="3.10.20.30">
    <property type="match status" value="1"/>
</dbReference>
<evidence type="ECO:0000313" key="5">
    <source>
        <dbReference type="EMBL" id="POY70787.1"/>
    </source>
</evidence>
<dbReference type="InterPro" id="IPR031167">
    <property type="entry name" value="G_OBG"/>
</dbReference>